<dbReference type="AlphaFoldDB" id="A0A2N9FTT0"/>
<feature type="transmembrane region" description="Helical" evidence="1">
    <location>
        <begin position="7"/>
        <end position="26"/>
    </location>
</feature>
<gene>
    <name evidence="2" type="ORF">FSB_LOCUS18382</name>
</gene>
<evidence type="ECO:0000256" key="1">
    <source>
        <dbReference type="SAM" id="Phobius"/>
    </source>
</evidence>
<organism evidence="2">
    <name type="scientific">Fagus sylvatica</name>
    <name type="common">Beechnut</name>
    <dbReference type="NCBI Taxonomy" id="28930"/>
    <lineage>
        <taxon>Eukaryota</taxon>
        <taxon>Viridiplantae</taxon>
        <taxon>Streptophyta</taxon>
        <taxon>Embryophyta</taxon>
        <taxon>Tracheophyta</taxon>
        <taxon>Spermatophyta</taxon>
        <taxon>Magnoliopsida</taxon>
        <taxon>eudicotyledons</taxon>
        <taxon>Gunneridae</taxon>
        <taxon>Pentapetalae</taxon>
        <taxon>rosids</taxon>
        <taxon>fabids</taxon>
        <taxon>Fagales</taxon>
        <taxon>Fagaceae</taxon>
        <taxon>Fagus</taxon>
    </lineage>
</organism>
<evidence type="ECO:0000313" key="2">
    <source>
        <dbReference type="EMBL" id="SPC90500.1"/>
    </source>
</evidence>
<feature type="transmembrane region" description="Helical" evidence="1">
    <location>
        <begin position="38"/>
        <end position="62"/>
    </location>
</feature>
<accession>A0A2N9FTT0</accession>
<keyword evidence="1" id="KW-1133">Transmembrane helix</keyword>
<evidence type="ECO:0008006" key="3">
    <source>
        <dbReference type="Google" id="ProtNLM"/>
    </source>
</evidence>
<protein>
    <recommendedName>
        <fullName evidence="3">Transmembrane protein</fullName>
    </recommendedName>
</protein>
<dbReference type="EMBL" id="OIVN01001152">
    <property type="protein sequence ID" value="SPC90500.1"/>
    <property type="molecule type" value="Genomic_DNA"/>
</dbReference>
<reference evidence="2" key="1">
    <citation type="submission" date="2018-02" db="EMBL/GenBank/DDBJ databases">
        <authorList>
            <person name="Cohen D.B."/>
            <person name="Kent A.D."/>
        </authorList>
    </citation>
    <scope>NUCLEOTIDE SEQUENCE</scope>
</reference>
<keyword evidence="1" id="KW-0812">Transmembrane</keyword>
<sequence>MSGGVDLGFPLFFVGFCGGVVVDGWKRAWVCVDLDLGVVVWWLTVGNGLGFASISILAWWFVCAELDPAKLPWVEEGSALERCS</sequence>
<proteinExistence type="predicted"/>
<name>A0A2N9FTT0_FAGSY</name>
<keyword evidence="1" id="KW-0472">Membrane</keyword>